<keyword evidence="5" id="KW-1185">Reference proteome</keyword>
<feature type="compositionally biased region" description="Polar residues" evidence="1">
    <location>
        <begin position="312"/>
        <end position="328"/>
    </location>
</feature>
<evidence type="ECO:0000256" key="2">
    <source>
        <dbReference type="SAM" id="SignalP"/>
    </source>
</evidence>
<dbReference type="SUPFAM" id="SSF74853">
    <property type="entry name" value="Lamin A/C globular tail domain"/>
    <property type="match status" value="1"/>
</dbReference>
<feature type="compositionally biased region" description="Acidic residues" evidence="1">
    <location>
        <begin position="208"/>
        <end position="217"/>
    </location>
</feature>
<dbReference type="Pfam" id="PF00932">
    <property type="entry name" value="LTD"/>
    <property type="match status" value="1"/>
</dbReference>
<dbReference type="InterPro" id="IPR047971">
    <property type="entry name" value="ExeM-like"/>
</dbReference>
<comment type="caution">
    <text evidence="4">The sequence shown here is derived from an EMBL/GenBank/DDBJ whole genome shotgun (WGS) entry which is preliminary data.</text>
</comment>
<dbReference type="RefSeq" id="WP_194556327.1">
    <property type="nucleotide sequence ID" value="NZ_JADKMY010000001.1"/>
</dbReference>
<gene>
    <name evidence="4" type="ORF">IRY30_05510</name>
</gene>
<keyword evidence="4" id="KW-0378">Hydrolase</keyword>
<feature type="compositionally biased region" description="Low complexity" evidence="1">
    <location>
        <begin position="173"/>
        <end position="190"/>
    </location>
</feature>
<dbReference type="InterPro" id="IPR036691">
    <property type="entry name" value="Endo/exonu/phosph_ase_sf"/>
</dbReference>
<dbReference type="PANTHER" id="PTHR42834">
    <property type="entry name" value="ENDONUCLEASE/EXONUCLEASE/PHOSPHATASE FAMILY PROTEIN (AFU_ORTHOLOGUE AFUA_3G09210)"/>
    <property type="match status" value="1"/>
</dbReference>
<keyword evidence="4" id="KW-0255">Endonuclease</keyword>
<proteinExistence type="predicted"/>
<dbReference type="InterPro" id="IPR005135">
    <property type="entry name" value="Endo/exonuclease/phosphatase"/>
</dbReference>
<dbReference type="GO" id="GO:0004519">
    <property type="term" value="F:endonuclease activity"/>
    <property type="evidence" value="ECO:0007669"/>
    <property type="project" value="UniProtKB-KW"/>
</dbReference>
<evidence type="ECO:0000313" key="5">
    <source>
        <dbReference type="Proteomes" id="UP000635902"/>
    </source>
</evidence>
<evidence type="ECO:0000313" key="4">
    <source>
        <dbReference type="EMBL" id="MBF4553536.1"/>
    </source>
</evidence>
<dbReference type="CDD" id="cd04486">
    <property type="entry name" value="YhcR_OBF_like"/>
    <property type="match status" value="1"/>
</dbReference>
<feature type="region of interest" description="Disordered" evidence="1">
    <location>
        <begin position="812"/>
        <end position="847"/>
    </location>
</feature>
<dbReference type="SUPFAM" id="SSF56219">
    <property type="entry name" value="DNase I-like"/>
    <property type="match status" value="1"/>
</dbReference>
<dbReference type="PROSITE" id="PS51841">
    <property type="entry name" value="LTD"/>
    <property type="match status" value="1"/>
</dbReference>
<dbReference type="InterPro" id="IPR036415">
    <property type="entry name" value="Lamin_tail_dom_sf"/>
</dbReference>
<evidence type="ECO:0000259" key="3">
    <source>
        <dbReference type="PROSITE" id="PS51841"/>
    </source>
</evidence>
<feature type="chain" id="PRO_5045479903" evidence="2">
    <location>
        <begin position="30"/>
        <end position="881"/>
    </location>
</feature>
<sequence length="881" mass="92228">MKQSSRISLAFMATASVSLSVTTIPVAIASPAGDSVVISEVYGGGGNSGAQLTNDFIELYNPTDQPISLDGWSMQYLSAKGTTSASTAALSGSIAPHGYYLIKAGKGAGGTVDFSADADGTGLNMSASSGVAVLSNSTARWTQGSAAVDIVGFGATVVNETAPTAGLSNTTSAARNAAGTDTDNNAADFTVGAPTPQFSGGDATADPDNPDNPDNPEDPTTPTGRVTIEEIQGTGAATPKSGQTVTTAGWVTASYPTGGFNGFNIQMGGAGESRKAGEASRAIFVYTGAGKAPAELGQCVIVTGKATEFNDSTQLSNPTFQSSSNPQQDCGDGVEPHKDLIPTDPEAKEANEHMLFEPDSTYTVTNNYDLNTYGSVDLVAGNEPLLQATSVVNPGPEAVAYEENNQRQVHTLDDGATANFMRNNDAKKTPLPYLTTADGSKSLRTGDQVSFANPVVLSYNFGKWGLQPTSEITGKTEAGALPISWEDTRAAEAGGPEAVGGTHSIASFNVLNYFTDLGKDEAGCRAFNDMNGAPVTADGCQVRGAFTEEAFQDQQSKIVSAINTLDVSVLGLEEIENSARFGADRDASLNALVSALNAAGGNWKAVPSPKVVPGSEDVIRTAFIYREGEVEPVGESKIFDHAAFTDIARQPLAQRFKGVGASDASAFVAVVNHYKSKGSVARGDADMGDGQGNNANLRAEMSRQLVGWLAADEDLKDKPQFIMGDLNAYAKENAVQVLEEAGFTNIEDKFDAGHSYQFGGRLGSLDHVLANDKALEMTTGADVWDINSDESVAYEYSRRHYNATDFYAPDPFRSSDHDPIKVGFNLDTDDTDPVDPEPENPGSSDGSLGSSLSGFFDFLRGLPALSSGIGQAFWRWLSSLR</sequence>
<feature type="compositionally biased region" description="Acidic residues" evidence="1">
    <location>
        <begin position="827"/>
        <end position="838"/>
    </location>
</feature>
<reference evidence="4 5" key="1">
    <citation type="submission" date="2020-10" db="EMBL/GenBank/DDBJ databases">
        <title>Novel species in genus Corynebacterium.</title>
        <authorList>
            <person name="Zhang G."/>
        </authorList>
    </citation>
    <scope>NUCLEOTIDE SEQUENCE [LARGE SCALE GENOMIC DNA]</scope>
    <source>
        <strain evidence="4 5">DSM 45110</strain>
    </source>
</reference>
<dbReference type="NCBIfam" id="NF033681">
    <property type="entry name" value="ExeM_NucH_DNase"/>
    <property type="match status" value="1"/>
</dbReference>
<dbReference type="Proteomes" id="UP000635902">
    <property type="component" value="Unassembled WGS sequence"/>
</dbReference>
<organism evidence="4 5">
    <name type="scientific">Corynebacterium suicordis DSM 45110</name>
    <dbReference type="NCBI Taxonomy" id="1121369"/>
    <lineage>
        <taxon>Bacteria</taxon>
        <taxon>Bacillati</taxon>
        <taxon>Actinomycetota</taxon>
        <taxon>Actinomycetes</taxon>
        <taxon>Mycobacteriales</taxon>
        <taxon>Corynebacteriaceae</taxon>
        <taxon>Corynebacterium</taxon>
    </lineage>
</organism>
<accession>A0ABR9ZJD6</accession>
<evidence type="ECO:0000256" key="1">
    <source>
        <dbReference type="SAM" id="MobiDB-lite"/>
    </source>
</evidence>
<feature type="region of interest" description="Disordered" evidence="1">
    <location>
        <begin position="312"/>
        <end position="336"/>
    </location>
</feature>
<feature type="signal peptide" evidence="2">
    <location>
        <begin position="1"/>
        <end position="29"/>
    </location>
</feature>
<dbReference type="PANTHER" id="PTHR42834:SF1">
    <property type="entry name" value="ENDONUCLEASE_EXONUCLEASE_PHOSPHATASE FAMILY PROTEIN (AFU_ORTHOLOGUE AFUA_3G09210)"/>
    <property type="match status" value="1"/>
</dbReference>
<dbReference type="CDD" id="cd10283">
    <property type="entry name" value="MnuA_DNase1-like"/>
    <property type="match status" value="1"/>
</dbReference>
<dbReference type="EMBL" id="JADKMY010000001">
    <property type="protein sequence ID" value="MBF4553536.1"/>
    <property type="molecule type" value="Genomic_DNA"/>
</dbReference>
<dbReference type="InterPro" id="IPR001322">
    <property type="entry name" value="Lamin_tail_dom"/>
</dbReference>
<name>A0ABR9ZJD6_9CORY</name>
<dbReference type="Pfam" id="PF03372">
    <property type="entry name" value="Exo_endo_phos"/>
    <property type="match status" value="1"/>
</dbReference>
<feature type="domain" description="LTD" evidence="3">
    <location>
        <begin position="22"/>
        <end position="155"/>
    </location>
</feature>
<protein>
    <submittedName>
        <fullName evidence="4">ExeM/NucH family extracellular endonuclease</fullName>
    </submittedName>
</protein>
<keyword evidence="4" id="KW-0540">Nuclease</keyword>
<dbReference type="Gene3D" id="3.60.10.10">
    <property type="entry name" value="Endonuclease/exonuclease/phosphatase"/>
    <property type="match status" value="1"/>
</dbReference>
<keyword evidence="2" id="KW-0732">Signal</keyword>
<feature type="region of interest" description="Disordered" evidence="1">
    <location>
        <begin position="165"/>
        <end position="224"/>
    </location>
</feature>